<organism evidence="1 2">
    <name type="scientific">Cichorium intybus</name>
    <name type="common">Chicory</name>
    <dbReference type="NCBI Taxonomy" id="13427"/>
    <lineage>
        <taxon>Eukaryota</taxon>
        <taxon>Viridiplantae</taxon>
        <taxon>Streptophyta</taxon>
        <taxon>Embryophyta</taxon>
        <taxon>Tracheophyta</taxon>
        <taxon>Spermatophyta</taxon>
        <taxon>Magnoliopsida</taxon>
        <taxon>eudicotyledons</taxon>
        <taxon>Gunneridae</taxon>
        <taxon>Pentapetalae</taxon>
        <taxon>asterids</taxon>
        <taxon>campanulids</taxon>
        <taxon>Asterales</taxon>
        <taxon>Asteraceae</taxon>
        <taxon>Cichorioideae</taxon>
        <taxon>Cichorieae</taxon>
        <taxon>Cichoriinae</taxon>
        <taxon>Cichorium</taxon>
    </lineage>
</organism>
<sequence>MKTIAIVSLLTYEHRQVGRLFLFGLNWAKLKEKETIRAHTITSPLVGRFPNPLQRSLNLSLSRIQLELFRELIWVESLTPATDNHIVKFVRIMILQY</sequence>
<protein>
    <submittedName>
        <fullName evidence="1">Uncharacterized protein</fullName>
    </submittedName>
</protein>
<dbReference type="EMBL" id="CM042014">
    <property type="protein sequence ID" value="KAI3720761.1"/>
    <property type="molecule type" value="Genomic_DNA"/>
</dbReference>
<keyword evidence="2" id="KW-1185">Reference proteome</keyword>
<reference evidence="2" key="1">
    <citation type="journal article" date="2022" name="Mol. Ecol. Resour.">
        <title>The genomes of chicory, endive, great burdock and yacon provide insights into Asteraceae palaeo-polyploidization history and plant inulin production.</title>
        <authorList>
            <person name="Fan W."/>
            <person name="Wang S."/>
            <person name="Wang H."/>
            <person name="Wang A."/>
            <person name="Jiang F."/>
            <person name="Liu H."/>
            <person name="Zhao H."/>
            <person name="Xu D."/>
            <person name="Zhang Y."/>
        </authorList>
    </citation>
    <scope>NUCLEOTIDE SEQUENCE [LARGE SCALE GENOMIC DNA]</scope>
    <source>
        <strain evidence="2">cv. Punajuju</strain>
    </source>
</reference>
<dbReference type="Proteomes" id="UP001055811">
    <property type="component" value="Linkage Group LG06"/>
</dbReference>
<accession>A0ACB9BG54</accession>
<comment type="caution">
    <text evidence="1">The sequence shown here is derived from an EMBL/GenBank/DDBJ whole genome shotgun (WGS) entry which is preliminary data.</text>
</comment>
<evidence type="ECO:0000313" key="1">
    <source>
        <dbReference type="EMBL" id="KAI3720761.1"/>
    </source>
</evidence>
<proteinExistence type="predicted"/>
<name>A0ACB9BG54_CICIN</name>
<gene>
    <name evidence="1" type="ORF">L2E82_31754</name>
</gene>
<reference evidence="1 2" key="2">
    <citation type="journal article" date="2022" name="Mol. Ecol. Resour.">
        <title>The genomes of chicory, endive, great burdock and yacon provide insights into Asteraceae paleo-polyploidization history and plant inulin production.</title>
        <authorList>
            <person name="Fan W."/>
            <person name="Wang S."/>
            <person name="Wang H."/>
            <person name="Wang A."/>
            <person name="Jiang F."/>
            <person name="Liu H."/>
            <person name="Zhao H."/>
            <person name="Xu D."/>
            <person name="Zhang Y."/>
        </authorList>
    </citation>
    <scope>NUCLEOTIDE SEQUENCE [LARGE SCALE GENOMIC DNA]</scope>
    <source>
        <strain evidence="2">cv. Punajuju</strain>
        <tissue evidence="1">Leaves</tissue>
    </source>
</reference>
<evidence type="ECO:0000313" key="2">
    <source>
        <dbReference type="Proteomes" id="UP001055811"/>
    </source>
</evidence>